<protein>
    <submittedName>
        <fullName evidence="6">LysR family transcriptional regulator</fullName>
    </submittedName>
</protein>
<keyword evidence="6" id="KW-0614">Plasmid</keyword>
<evidence type="ECO:0000313" key="6">
    <source>
        <dbReference type="EMBL" id="WAJ72086.1"/>
    </source>
</evidence>
<evidence type="ECO:0000256" key="4">
    <source>
        <dbReference type="ARBA" id="ARBA00023163"/>
    </source>
</evidence>
<dbReference type="Pfam" id="PF03466">
    <property type="entry name" value="LysR_substrate"/>
    <property type="match status" value="1"/>
</dbReference>
<dbReference type="EMBL" id="CP109967">
    <property type="protein sequence ID" value="WAJ72086.1"/>
    <property type="molecule type" value="Genomic_DNA"/>
</dbReference>
<dbReference type="InterPro" id="IPR036388">
    <property type="entry name" value="WH-like_DNA-bd_sf"/>
</dbReference>
<dbReference type="Gene3D" id="3.40.190.10">
    <property type="entry name" value="Periplasmic binding protein-like II"/>
    <property type="match status" value="2"/>
</dbReference>
<dbReference type="PANTHER" id="PTHR30126">
    <property type="entry name" value="HTH-TYPE TRANSCRIPTIONAL REGULATOR"/>
    <property type="match status" value="1"/>
</dbReference>
<dbReference type="Pfam" id="PF00126">
    <property type="entry name" value="HTH_1"/>
    <property type="match status" value="1"/>
</dbReference>
<reference evidence="6" key="1">
    <citation type="submission" date="2022-10" db="EMBL/GenBank/DDBJ databases">
        <title>Catenovulum adriacola sp. nov. isolated in the Harbour of Susak.</title>
        <authorList>
            <person name="Schoch T."/>
            <person name="Reich S.J."/>
            <person name="Stoeferle S."/>
            <person name="Flaiz M."/>
            <person name="Kazda M."/>
            <person name="Riedel C.U."/>
            <person name="Duerre P."/>
        </authorList>
    </citation>
    <scope>NUCLEOTIDE SEQUENCE</scope>
    <source>
        <strain evidence="6">TS8</strain>
        <plasmid evidence="6">pCadTS8_2</plasmid>
    </source>
</reference>
<dbReference type="InterPro" id="IPR005119">
    <property type="entry name" value="LysR_subst-bd"/>
</dbReference>
<dbReference type="PANTHER" id="PTHR30126:SF40">
    <property type="entry name" value="HTH-TYPE TRANSCRIPTIONAL REGULATOR GLTR"/>
    <property type="match status" value="1"/>
</dbReference>
<evidence type="ECO:0000256" key="3">
    <source>
        <dbReference type="ARBA" id="ARBA00023125"/>
    </source>
</evidence>
<keyword evidence="7" id="KW-1185">Reference proteome</keyword>
<name>A0ABY7AV01_9ALTE</name>
<dbReference type="CDD" id="cd05466">
    <property type="entry name" value="PBP2_LTTR_substrate"/>
    <property type="match status" value="1"/>
</dbReference>
<comment type="similarity">
    <text evidence="1">Belongs to the LysR transcriptional regulatory family.</text>
</comment>
<organism evidence="6 7">
    <name type="scientific">Catenovulum adriaticum</name>
    <dbReference type="NCBI Taxonomy" id="2984846"/>
    <lineage>
        <taxon>Bacteria</taxon>
        <taxon>Pseudomonadati</taxon>
        <taxon>Pseudomonadota</taxon>
        <taxon>Gammaproteobacteria</taxon>
        <taxon>Alteromonadales</taxon>
        <taxon>Alteromonadaceae</taxon>
        <taxon>Catenovulum</taxon>
    </lineage>
</organism>
<gene>
    <name evidence="6" type="ORF">OLW01_17550</name>
</gene>
<evidence type="ECO:0000259" key="5">
    <source>
        <dbReference type="PROSITE" id="PS50931"/>
    </source>
</evidence>
<dbReference type="PROSITE" id="PS50931">
    <property type="entry name" value="HTH_LYSR"/>
    <property type="match status" value="1"/>
</dbReference>
<dbReference type="PRINTS" id="PR00039">
    <property type="entry name" value="HTHLYSR"/>
</dbReference>
<keyword evidence="3" id="KW-0238">DNA-binding</keyword>
<feature type="domain" description="HTH lysR-type" evidence="5">
    <location>
        <begin position="1"/>
        <end position="58"/>
    </location>
</feature>
<proteinExistence type="inferred from homology"/>
<keyword evidence="2" id="KW-0805">Transcription regulation</keyword>
<dbReference type="InterPro" id="IPR000847">
    <property type="entry name" value="LysR_HTH_N"/>
</dbReference>
<accession>A0ABY7AV01</accession>
<dbReference type="Gene3D" id="1.10.10.10">
    <property type="entry name" value="Winged helix-like DNA-binding domain superfamily/Winged helix DNA-binding domain"/>
    <property type="match status" value="1"/>
</dbReference>
<evidence type="ECO:0000256" key="1">
    <source>
        <dbReference type="ARBA" id="ARBA00009437"/>
    </source>
</evidence>
<keyword evidence="4" id="KW-0804">Transcription</keyword>
<evidence type="ECO:0000313" key="7">
    <source>
        <dbReference type="Proteomes" id="UP001163726"/>
    </source>
</evidence>
<dbReference type="SUPFAM" id="SSF46785">
    <property type="entry name" value="Winged helix' DNA-binding domain"/>
    <property type="match status" value="1"/>
</dbReference>
<dbReference type="SUPFAM" id="SSF53850">
    <property type="entry name" value="Periplasmic binding protein-like II"/>
    <property type="match status" value="1"/>
</dbReference>
<dbReference type="RefSeq" id="WP_268076803.1">
    <property type="nucleotide sequence ID" value="NZ_CP109967.1"/>
</dbReference>
<geneLocation type="plasmid" evidence="6 7">
    <name>pCadTS8_2</name>
</geneLocation>
<dbReference type="InterPro" id="IPR036390">
    <property type="entry name" value="WH_DNA-bd_sf"/>
</dbReference>
<sequence length="300" mass="33475">MNIKQLNYFYELAQTKHFAKAAKACHVTQPTLSASIANLEKTMGTELVVRRSQFVALTQAGQIVLAYAEKILQEQAALKQALTAFNGTLSGQLRIGIVPQSNVDIMPIIQRFNQHYPQMKIKLNVTTNNELITQLEQHQIDIGLGFNDGLTQVQYRHFNVYPQGNPQMAVLFAENLNTNIKKITPAQLPNVNAQLNLVDLHLLPLVLLSQNMQFRQYIDNALAKSELDFNILLETDSLFHLVSAVKQGIGCAIVSTGIAHSVYQMFDIHYQLIKGIDSGETVFITRAQMTPAIDAFIALL</sequence>
<dbReference type="Proteomes" id="UP001163726">
    <property type="component" value="Plasmid pCadTS8_2"/>
</dbReference>
<evidence type="ECO:0000256" key="2">
    <source>
        <dbReference type="ARBA" id="ARBA00023015"/>
    </source>
</evidence>